<sequence length="454" mass="51729">PWGHFMDLAYMDFHSGTRVVEWQTLKPIDSTIRESIISRGNRTHVPALWNQFAERMPCQVIRGYGHDYLHNVDDDSIGGDFAYQHLLDIEPIPVPGFTLEDTVSYVDDILERNRNSTEQVICLTYTFTAQFERNKNRWDIGWNEMGHYLRFLPRFESFVEDLVAYRFGIPLNSSALSVVRKGHDDNETPVEHPRPPQDLGTSILDQGDRAQTFLDRKPQMKQDYIAIHLRRGDIMIKCTPINQTINSNSSLGVHGAGGGSDCIVPLSVYKAHVDAIVAKFVSPDVLADPSRAGTQGRQQRQNNPSLLQYKPSVVLVSDTQSDQEKAEIDNFGWYRLDHALDPNLLDATKVLGPFSPVFIDSAVLTGRGARWVIGSRRSTMSWLAAMRITSWYDRTIIYPRQQMPPTARARMSRKRSNENKNKGTPELRKSDQPHVNFGHEDGDIVVWEKREIII</sequence>
<reference evidence="2" key="1">
    <citation type="journal article" date="2020" name="Fungal Divers.">
        <title>Resolving the Mortierellaceae phylogeny through synthesis of multi-gene phylogenetics and phylogenomics.</title>
        <authorList>
            <person name="Vandepol N."/>
            <person name="Liber J."/>
            <person name="Desiro A."/>
            <person name="Na H."/>
            <person name="Kennedy M."/>
            <person name="Barry K."/>
            <person name="Grigoriev I.V."/>
            <person name="Miller A.N."/>
            <person name="O'Donnell K."/>
            <person name="Stajich J.E."/>
            <person name="Bonito G."/>
        </authorList>
    </citation>
    <scope>NUCLEOTIDE SEQUENCE</scope>
    <source>
        <strain evidence="2">KOD1015</strain>
    </source>
</reference>
<feature type="region of interest" description="Disordered" evidence="1">
    <location>
        <begin position="182"/>
        <end position="203"/>
    </location>
</feature>
<organism evidence="2 3">
    <name type="scientific">Lunasporangiospora selenospora</name>
    <dbReference type="NCBI Taxonomy" id="979761"/>
    <lineage>
        <taxon>Eukaryota</taxon>
        <taxon>Fungi</taxon>
        <taxon>Fungi incertae sedis</taxon>
        <taxon>Mucoromycota</taxon>
        <taxon>Mortierellomycotina</taxon>
        <taxon>Mortierellomycetes</taxon>
        <taxon>Mortierellales</taxon>
        <taxon>Mortierellaceae</taxon>
        <taxon>Lunasporangiospora</taxon>
    </lineage>
</organism>
<feature type="compositionally biased region" description="Basic and acidic residues" evidence="1">
    <location>
        <begin position="182"/>
        <end position="195"/>
    </location>
</feature>
<evidence type="ECO:0000256" key="1">
    <source>
        <dbReference type="SAM" id="MobiDB-lite"/>
    </source>
</evidence>
<comment type="caution">
    <text evidence="2">The sequence shown here is derived from an EMBL/GenBank/DDBJ whole genome shotgun (WGS) entry which is preliminary data.</text>
</comment>
<gene>
    <name evidence="2" type="ORF">BGW38_004094</name>
</gene>
<proteinExistence type="predicted"/>
<accession>A0A9P6FRS8</accession>
<feature type="compositionally biased region" description="Basic and acidic residues" evidence="1">
    <location>
        <begin position="415"/>
        <end position="434"/>
    </location>
</feature>
<name>A0A9P6FRS8_9FUNG</name>
<protein>
    <submittedName>
        <fullName evidence="2">Uncharacterized protein</fullName>
    </submittedName>
</protein>
<dbReference type="AlphaFoldDB" id="A0A9P6FRS8"/>
<keyword evidence="3" id="KW-1185">Reference proteome</keyword>
<evidence type="ECO:0000313" key="2">
    <source>
        <dbReference type="EMBL" id="KAF9579591.1"/>
    </source>
</evidence>
<dbReference type="Proteomes" id="UP000780801">
    <property type="component" value="Unassembled WGS sequence"/>
</dbReference>
<evidence type="ECO:0000313" key="3">
    <source>
        <dbReference type="Proteomes" id="UP000780801"/>
    </source>
</evidence>
<feature type="non-terminal residue" evidence="2">
    <location>
        <position position="1"/>
    </location>
</feature>
<feature type="region of interest" description="Disordered" evidence="1">
    <location>
        <begin position="403"/>
        <end position="434"/>
    </location>
</feature>
<dbReference type="OrthoDB" id="423313at2759"/>
<dbReference type="EMBL" id="JAABOA010002652">
    <property type="protein sequence ID" value="KAF9579591.1"/>
    <property type="molecule type" value="Genomic_DNA"/>
</dbReference>